<dbReference type="RefSeq" id="XP_033534855.1">
    <property type="nucleotide sequence ID" value="XM_033675149.1"/>
</dbReference>
<reference evidence="12" key="3">
    <citation type="submission" date="2025-04" db="UniProtKB">
        <authorList>
            <consortium name="RefSeq"/>
        </authorList>
    </citation>
    <scope>IDENTIFICATION</scope>
    <source>
        <strain evidence="12">CBS 781.70</strain>
    </source>
</reference>
<gene>
    <name evidence="10 12" type="ORF">P152DRAFT_310428</name>
</gene>
<evidence type="ECO:0000256" key="1">
    <source>
        <dbReference type="ARBA" id="ARBA00004123"/>
    </source>
</evidence>
<feature type="domain" description="C2H2-type" evidence="9">
    <location>
        <begin position="266"/>
        <end position="290"/>
    </location>
</feature>
<dbReference type="InterPro" id="IPR036236">
    <property type="entry name" value="Znf_C2H2_sf"/>
</dbReference>
<feature type="compositionally biased region" description="Basic residues" evidence="8">
    <location>
        <begin position="26"/>
        <end position="36"/>
    </location>
</feature>
<dbReference type="EMBL" id="ML975155">
    <property type="protein sequence ID" value="KAF1813224.1"/>
    <property type="molecule type" value="Genomic_DNA"/>
</dbReference>
<organism evidence="10">
    <name type="scientific">Eremomyces bilateralis CBS 781.70</name>
    <dbReference type="NCBI Taxonomy" id="1392243"/>
    <lineage>
        <taxon>Eukaryota</taxon>
        <taxon>Fungi</taxon>
        <taxon>Dikarya</taxon>
        <taxon>Ascomycota</taxon>
        <taxon>Pezizomycotina</taxon>
        <taxon>Dothideomycetes</taxon>
        <taxon>Dothideomycetes incertae sedis</taxon>
        <taxon>Eremomycetales</taxon>
        <taxon>Eremomycetaceae</taxon>
        <taxon>Eremomyces</taxon>
    </lineage>
</organism>
<dbReference type="InterPro" id="IPR013087">
    <property type="entry name" value="Znf_C2H2_type"/>
</dbReference>
<evidence type="ECO:0000313" key="12">
    <source>
        <dbReference type="RefSeq" id="XP_033534855.1"/>
    </source>
</evidence>
<dbReference type="PROSITE" id="PS00028">
    <property type="entry name" value="ZINC_FINGER_C2H2_1"/>
    <property type="match status" value="3"/>
</dbReference>
<protein>
    <recommendedName>
        <fullName evidence="9">C2H2-type domain-containing protein</fullName>
    </recommendedName>
</protein>
<feature type="compositionally biased region" description="Polar residues" evidence="8">
    <location>
        <begin position="55"/>
        <end position="69"/>
    </location>
</feature>
<comment type="subcellular location">
    <subcellularLocation>
        <location evidence="1">Nucleus</location>
    </subcellularLocation>
</comment>
<dbReference type="Pfam" id="PF00096">
    <property type="entry name" value="zf-C2H2"/>
    <property type="match status" value="1"/>
</dbReference>
<evidence type="ECO:0000256" key="5">
    <source>
        <dbReference type="ARBA" id="ARBA00022833"/>
    </source>
</evidence>
<feature type="domain" description="C2H2-type" evidence="9">
    <location>
        <begin position="298"/>
        <end position="321"/>
    </location>
</feature>
<dbReference type="OrthoDB" id="3939040at2759"/>
<sequence length="361" mass="40652">MAGEQPFSNRFDALRPDRNPEQNIKSKTRRPRRRRAGPTTSKDAAPSYSPFPTTPLCNSRSYYTPPSTGPSFHTGEKLYSELVFSPQSQSHYDGSWAAGSGGFHLPLPFDERSIPLWSEGLYTSADLGRKRDLSQDLPPGTVALADVENPFSSIPHPGFGEQYDVWGFDRAPLTDPSSDVVFPPIPAPGPENLDPRLGVVSPAIPLASSNVDDDTGWTTVKSSKRSRRNPWIENGYACDTCPKKFNRECDLTTHKKRHSPKTEREHKCLEPNCNKSFYYPKDLEKHMHSHYPAGRPLYRCEICSKEYLRKDNLGRHLKDAHQDMVVIQSRRPRKRLSGVRTVATAIELNGWQAHTVCVHLS</sequence>
<dbReference type="SMART" id="SM00355">
    <property type="entry name" value="ZnF_C2H2"/>
    <property type="match status" value="3"/>
</dbReference>
<proteinExistence type="predicted"/>
<keyword evidence="6" id="KW-0539">Nucleus</keyword>
<evidence type="ECO:0000256" key="6">
    <source>
        <dbReference type="ARBA" id="ARBA00023242"/>
    </source>
</evidence>
<keyword evidence="5" id="KW-0862">Zinc</keyword>
<reference evidence="12" key="2">
    <citation type="submission" date="2020-04" db="EMBL/GenBank/DDBJ databases">
        <authorList>
            <consortium name="NCBI Genome Project"/>
        </authorList>
    </citation>
    <scope>NUCLEOTIDE SEQUENCE</scope>
    <source>
        <strain evidence="12">CBS 781.70</strain>
    </source>
</reference>
<dbReference type="Pfam" id="PF13912">
    <property type="entry name" value="zf-C2H2_6"/>
    <property type="match status" value="2"/>
</dbReference>
<evidence type="ECO:0000256" key="8">
    <source>
        <dbReference type="SAM" id="MobiDB-lite"/>
    </source>
</evidence>
<dbReference type="SUPFAM" id="SSF57667">
    <property type="entry name" value="beta-beta-alpha zinc fingers"/>
    <property type="match status" value="1"/>
</dbReference>
<dbReference type="AlphaFoldDB" id="A0A6G1G592"/>
<dbReference type="PROSITE" id="PS50157">
    <property type="entry name" value="ZINC_FINGER_C2H2_2"/>
    <property type="match status" value="3"/>
</dbReference>
<dbReference type="Proteomes" id="UP000504638">
    <property type="component" value="Unplaced"/>
</dbReference>
<name>A0A6G1G592_9PEZI</name>
<dbReference type="PANTHER" id="PTHR24406">
    <property type="entry name" value="TRANSCRIPTIONAL REPRESSOR CTCFL-RELATED"/>
    <property type="match status" value="1"/>
</dbReference>
<dbReference type="GO" id="GO:0008270">
    <property type="term" value="F:zinc ion binding"/>
    <property type="evidence" value="ECO:0007669"/>
    <property type="project" value="UniProtKB-KW"/>
</dbReference>
<evidence type="ECO:0000256" key="2">
    <source>
        <dbReference type="ARBA" id="ARBA00022723"/>
    </source>
</evidence>
<evidence type="ECO:0000256" key="7">
    <source>
        <dbReference type="PROSITE-ProRule" id="PRU00042"/>
    </source>
</evidence>
<feature type="region of interest" description="Disordered" evidence="8">
    <location>
        <begin position="1"/>
        <end position="69"/>
    </location>
</feature>
<dbReference type="InterPro" id="IPR050888">
    <property type="entry name" value="ZnF_C2H2-type_TF"/>
</dbReference>
<reference evidence="10 12" key="1">
    <citation type="submission" date="2020-01" db="EMBL/GenBank/DDBJ databases">
        <authorList>
            <consortium name="DOE Joint Genome Institute"/>
            <person name="Haridas S."/>
            <person name="Albert R."/>
            <person name="Binder M."/>
            <person name="Bloem J."/>
            <person name="Labutti K."/>
            <person name="Salamov A."/>
            <person name="Andreopoulos B."/>
            <person name="Baker S.E."/>
            <person name="Barry K."/>
            <person name="Bills G."/>
            <person name="Bluhm B.H."/>
            <person name="Cannon C."/>
            <person name="Castanera R."/>
            <person name="Culley D.E."/>
            <person name="Daum C."/>
            <person name="Ezra D."/>
            <person name="Gonzalez J.B."/>
            <person name="Henrissat B."/>
            <person name="Kuo A."/>
            <person name="Liang C."/>
            <person name="Lipzen A."/>
            <person name="Lutzoni F."/>
            <person name="Magnuson J."/>
            <person name="Mondo S."/>
            <person name="Nolan M."/>
            <person name="Ohm R."/>
            <person name="Pangilinan J."/>
            <person name="Park H.-J."/>
            <person name="Ramirez L."/>
            <person name="Alfaro M."/>
            <person name="Sun H."/>
            <person name="Tritt A."/>
            <person name="Yoshinaga Y."/>
            <person name="Zwiers L.-H."/>
            <person name="Turgeon B.G."/>
            <person name="Goodwin S.B."/>
            <person name="Spatafora J.W."/>
            <person name="Crous P.W."/>
            <person name="Grigoriev I.V."/>
        </authorList>
    </citation>
    <scope>NUCLEOTIDE SEQUENCE</scope>
    <source>
        <strain evidence="10 12">CBS 781.70</strain>
    </source>
</reference>
<keyword evidence="4 7" id="KW-0863">Zinc-finger</keyword>
<accession>A0A6G1G592</accession>
<evidence type="ECO:0000256" key="3">
    <source>
        <dbReference type="ARBA" id="ARBA00022737"/>
    </source>
</evidence>
<keyword evidence="2" id="KW-0479">Metal-binding</keyword>
<dbReference type="Gene3D" id="3.30.160.60">
    <property type="entry name" value="Classic Zinc Finger"/>
    <property type="match status" value="2"/>
</dbReference>
<evidence type="ECO:0000313" key="10">
    <source>
        <dbReference type="EMBL" id="KAF1813224.1"/>
    </source>
</evidence>
<keyword evidence="3" id="KW-0677">Repeat</keyword>
<evidence type="ECO:0000256" key="4">
    <source>
        <dbReference type="ARBA" id="ARBA00022771"/>
    </source>
</evidence>
<keyword evidence="11" id="KW-1185">Reference proteome</keyword>
<dbReference type="GeneID" id="54415719"/>
<feature type="domain" description="C2H2-type" evidence="9">
    <location>
        <begin position="236"/>
        <end position="263"/>
    </location>
</feature>
<dbReference type="GO" id="GO:0005634">
    <property type="term" value="C:nucleus"/>
    <property type="evidence" value="ECO:0007669"/>
    <property type="project" value="UniProtKB-SubCell"/>
</dbReference>
<evidence type="ECO:0000259" key="9">
    <source>
        <dbReference type="PROSITE" id="PS50157"/>
    </source>
</evidence>
<evidence type="ECO:0000313" key="11">
    <source>
        <dbReference type="Proteomes" id="UP000504638"/>
    </source>
</evidence>